<feature type="coiled-coil region" evidence="1">
    <location>
        <begin position="50"/>
        <end position="119"/>
    </location>
</feature>
<keyword evidence="1" id="KW-0175">Coiled coil</keyword>
<evidence type="ECO:0000256" key="1">
    <source>
        <dbReference type="SAM" id="Coils"/>
    </source>
</evidence>
<evidence type="ECO:0000313" key="3">
    <source>
        <dbReference type="EMBL" id="CAI2370543.1"/>
    </source>
</evidence>
<gene>
    <name evidence="3" type="ORF">ECRASSUSDP1_LOCUS11856</name>
</gene>
<proteinExistence type="predicted"/>
<reference evidence="3" key="1">
    <citation type="submission" date="2023-07" db="EMBL/GenBank/DDBJ databases">
        <authorList>
            <consortium name="AG Swart"/>
            <person name="Singh M."/>
            <person name="Singh A."/>
            <person name="Seah K."/>
            <person name="Emmerich C."/>
        </authorList>
    </citation>
    <scope>NUCLEOTIDE SEQUENCE</scope>
    <source>
        <strain evidence="3">DP1</strain>
    </source>
</reference>
<keyword evidence="4" id="KW-1185">Reference proteome</keyword>
<accession>A0AAD1XFP7</accession>
<feature type="region of interest" description="Disordered" evidence="2">
    <location>
        <begin position="1"/>
        <end position="32"/>
    </location>
</feature>
<name>A0AAD1XFP7_EUPCR</name>
<dbReference type="AlphaFoldDB" id="A0AAD1XFP7"/>
<feature type="compositionally biased region" description="Polar residues" evidence="2">
    <location>
        <begin position="10"/>
        <end position="32"/>
    </location>
</feature>
<dbReference type="EMBL" id="CAMPGE010011732">
    <property type="protein sequence ID" value="CAI2370543.1"/>
    <property type="molecule type" value="Genomic_DNA"/>
</dbReference>
<organism evidence="3 4">
    <name type="scientific">Euplotes crassus</name>
    <dbReference type="NCBI Taxonomy" id="5936"/>
    <lineage>
        <taxon>Eukaryota</taxon>
        <taxon>Sar</taxon>
        <taxon>Alveolata</taxon>
        <taxon>Ciliophora</taxon>
        <taxon>Intramacronucleata</taxon>
        <taxon>Spirotrichea</taxon>
        <taxon>Hypotrichia</taxon>
        <taxon>Euplotida</taxon>
        <taxon>Euplotidae</taxon>
        <taxon>Moneuplotes</taxon>
    </lineage>
</organism>
<protein>
    <submittedName>
        <fullName evidence="3">Uncharacterized protein</fullName>
    </submittedName>
</protein>
<comment type="caution">
    <text evidence="3">The sequence shown here is derived from an EMBL/GenBank/DDBJ whole genome shotgun (WGS) entry which is preliminary data.</text>
</comment>
<evidence type="ECO:0000313" key="4">
    <source>
        <dbReference type="Proteomes" id="UP001295684"/>
    </source>
</evidence>
<sequence>MEEEKYPDFTISQNNGMSNNFSQSTPSEMSQAMMTREEVKDIMNIYSASIENCEHEIEISQNHLEETTKNLSRIEEEQARLEKDEQGMESVIEKNEEEIEDLQRQLAEAQEKYKNAIDEEGLENAINVVDETLKSRQDVEASEVEDIENGEEPTQMLHEFLNIANSIQRERRAINKLDEENFKMKYDEVLSSLKHEFEEDEYYHPGLLRFFSCRGCGGDEYYNCCQKCKACSPGCRPKKKFFEPKFVKKSSLKTI</sequence>
<evidence type="ECO:0000256" key="2">
    <source>
        <dbReference type="SAM" id="MobiDB-lite"/>
    </source>
</evidence>
<dbReference type="Proteomes" id="UP001295684">
    <property type="component" value="Unassembled WGS sequence"/>
</dbReference>